<feature type="region of interest" description="Disordered" evidence="1">
    <location>
        <begin position="438"/>
        <end position="481"/>
    </location>
</feature>
<organism evidence="3 4">
    <name type="scientific">Cryphonectria parasitica (strain ATCC 38755 / EP155)</name>
    <dbReference type="NCBI Taxonomy" id="660469"/>
    <lineage>
        <taxon>Eukaryota</taxon>
        <taxon>Fungi</taxon>
        <taxon>Dikarya</taxon>
        <taxon>Ascomycota</taxon>
        <taxon>Pezizomycotina</taxon>
        <taxon>Sordariomycetes</taxon>
        <taxon>Sordariomycetidae</taxon>
        <taxon>Diaporthales</taxon>
        <taxon>Cryphonectriaceae</taxon>
        <taxon>Cryphonectria-Endothia species complex</taxon>
        <taxon>Cryphonectria</taxon>
    </lineage>
</organism>
<protein>
    <submittedName>
        <fullName evidence="3">Uncharacterized protein</fullName>
    </submittedName>
</protein>
<dbReference type="EMBL" id="MU032344">
    <property type="protein sequence ID" value="KAF3771257.1"/>
    <property type="molecule type" value="Genomic_DNA"/>
</dbReference>
<comment type="caution">
    <text evidence="3">The sequence shown here is derived from an EMBL/GenBank/DDBJ whole genome shotgun (WGS) entry which is preliminary data.</text>
</comment>
<sequence>MRFQVVVGAALLQLQGTLAAPASTASSDLDIQSILKNLNMTDDPLRACPLIARRGLKMKGCPTETIPTRIGTLLDEPVIDSTASSSSISKRCIYRRQDGNIDLGVCPAAVCEEGNICDIAKSKRCVMEREDGTDFEALCPAPLEEENQEEDECGPGESCKNKRGELNNKRCVWRRVDIEDPYLGVCSFPSCGLRSNETYCHEAMDIARDLQQQQDPARKKRSLEFPGVHISPVSGGVVNTYHGGSATVDKMARSSGLLSPFFECDAIARRGEELPKRCLHGGHGPVIFPMVDKTTVTDTAKRTTSSGLSSLWQNCLAIARRGDELPRRCIGENFPNPTKFWGANFPETAATAKRTVPSGLASLLNDCDTIARRGEELPKRCFLGVGPEIYEGPVQLEDKTTTAASKRTVPSGLASLLNDCDTIARRGEELPKRCAPWTTYQGPPLLPEEEIGTLKRGQEHHGEEKKRPHGNQDHTHAAKTQ</sequence>
<name>A0A9P5CVC5_CRYP1</name>
<dbReference type="RefSeq" id="XP_040782218.1">
    <property type="nucleotide sequence ID" value="XM_040922479.1"/>
</dbReference>
<dbReference type="Proteomes" id="UP000803844">
    <property type="component" value="Unassembled WGS sequence"/>
</dbReference>
<feature type="chain" id="PRO_5040510419" evidence="2">
    <location>
        <begin position="20"/>
        <end position="481"/>
    </location>
</feature>
<gene>
    <name evidence="3" type="ORF">M406DRAFT_349617</name>
</gene>
<accession>A0A9P5CVC5</accession>
<keyword evidence="2" id="KW-0732">Signal</keyword>
<proteinExistence type="predicted"/>
<dbReference type="AlphaFoldDB" id="A0A9P5CVC5"/>
<evidence type="ECO:0000313" key="3">
    <source>
        <dbReference type="EMBL" id="KAF3771257.1"/>
    </source>
</evidence>
<evidence type="ECO:0000256" key="1">
    <source>
        <dbReference type="SAM" id="MobiDB-lite"/>
    </source>
</evidence>
<keyword evidence="4" id="KW-1185">Reference proteome</keyword>
<feature type="signal peptide" evidence="2">
    <location>
        <begin position="1"/>
        <end position="19"/>
    </location>
</feature>
<reference evidence="3" key="1">
    <citation type="journal article" date="2020" name="Phytopathology">
        <title>Genome sequence of the chestnut blight fungus Cryphonectria parasitica EP155: A fundamental resource for an archetypical invasive plant pathogen.</title>
        <authorList>
            <person name="Crouch J.A."/>
            <person name="Dawe A."/>
            <person name="Aerts A."/>
            <person name="Barry K."/>
            <person name="Churchill A.C.L."/>
            <person name="Grimwood J."/>
            <person name="Hillman B."/>
            <person name="Milgroom M.G."/>
            <person name="Pangilinan J."/>
            <person name="Smith M."/>
            <person name="Salamov A."/>
            <person name="Schmutz J."/>
            <person name="Yadav J."/>
            <person name="Grigoriev I.V."/>
            <person name="Nuss D."/>
        </authorList>
    </citation>
    <scope>NUCLEOTIDE SEQUENCE</scope>
    <source>
        <strain evidence="3">EP155</strain>
    </source>
</reference>
<dbReference type="GeneID" id="63839608"/>
<evidence type="ECO:0000313" key="4">
    <source>
        <dbReference type="Proteomes" id="UP000803844"/>
    </source>
</evidence>
<feature type="compositionally biased region" description="Basic and acidic residues" evidence="1">
    <location>
        <begin position="452"/>
        <end position="481"/>
    </location>
</feature>
<evidence type="ECO:0000256" key="2">
    <source>
        <dbReference type="SAM" id="SignalP"/>
    </source>
</evidence>